<name>A0A8T0TZQ6_PANVG</name>
<reference evidence="2" key="1">
    <citation type="submission" date="2020-05" db="EMBL/GenBank/DDBJ databases">
        <title>WGS assembly of Panicum virgatum.</title>
        <authorList>
            <person name="Lovell J.T."/>
            <person name="Jenkins J."/>
            <person name="Shu S."/>
            <person name="Juenger T.E."/>
            <person name="Schmutz J."/>
        </authorList>
    </citation>
    <scope>NUCLEOTIDE SEQUENCE</scope>
    <source>
        <strain evidence="2">AP13</strain>
    </source>
</reference>
<accession>A0A8T0TZQ6</accession>
<comment type="caution">
    <text evidence="2">The sequence shown here is derived from an EMBL/GenBank/DDBJ whole genome shotgun (WGS) entry which is preliminary data.</text>
</comment>
<feature type="compositionally biased region" description="Basic residues" evidence="1">
    <location>
        <begin position="23"/>
        <end position="32"/>
    </location>
</feature>
<dbReference type="Proteomes" id="UP000823388">
    <property type="component" value="Chromosome 4K"/>
</dbReference>
<feature type="region of interest" description="Disordered" evidence="1">
    <location>
        <begin position="23"/>
        <end position="95"/>
    </location>
</feature>
<sequence length="152" mass="16270">ARALLSEKDRLSGSRIALLSLRRARPYSRRRPRDTIKPVPSGLDPAAGRRSGPPVDRARPDVDALRPPATASVLRGSRHPQPRRLVGSAGRRSGGRARLLHCSSLVAALPCRARPRLLLLLRGLPVPGRQREQRAAPAPLTGSGSARTGSQG</sequence>
<evidence type="ECO:0000256" key="1">
    <source>
        <dbReference type="SAM" id="MobiDB-lite"/>
    </source>
</evidence>
<organism evidence="2 3">
    <name type="scientific">Panicum virgatum</name>
    <name type="common">Blackwell switchgrass</name>
    <dbReference type="NCBI Taxonomy" id="38727"/>
    <lineage>
        <taxon>Eukaryota</taxon>
        <taxon>Viridiplantae</taxon>
        <taxon>Streptophyta</taxon>
        <taxon>Embryophyta</taxon>
        <taxon>Tracheophyta</taxon>
        <taxon>Spermatophyta</taxon>
        <taxon>Magnoliopsida</taxon>
        <taxon>Liliopsida</taxon>
        <taxon>Poales</taxon>
        <taxon>Poaceae</taxon>
        <taxon>PACMAD clade</taxon>
        <taxon>Panicoideae</taxon>
        <taxon>Panicodae</taxon>
        <taxon>Paniceae</taxon>
        <taxon>Panicinae</taxon>
        <taxon>Panicum</taxon>
        <taxon>Panicum sect. Hiantes</taxon>
    </lineage>
</organism>
<evidence type="ECO:0000313" key="3">
    <source>
        <dbReference type="Proteomes" id="UP000823388"/>
    </source>
</evidence>
<gene>
    <name evidence="2" type="ORF">PVAP13_4KG364188</name>
</gene>
<evidence type="ECO:0000313" key="2">
    <source>
        <dbReference type="EMBL" id="KAG2613429.1"/>
    </source>
</evidence>
<feature type="non-terminal residue" evidence="2">
    <location>
        <position position="1"/>
    </location>
</feature>
<dbReference type="EMBL" id="CM029043">
    <property type="protein sequence ID" value="KAG2613429.1"/>
    <property type="molecule type" value="Genomic_DNA"/>
</dbReference>
<keyword evidence="3" id="KW-1185">Reference proteome</keyword>
<feature type="non-terminal residue" evidence="2">
    <location>
        <position position="152"/>
    </location>
</feature>
<feature type="compositionally biased region" description="Polar residues" evidence="1">
    <location>
        <begin position="142"/>
        <end position="152"/>
    </location>
</feature>
<dbReference type="AlphaFoldDB" id="A0A8T0TZQ6"/>
<protein>
    <submittedName>
        <fullName evidence="2">Uncharacterized protein</fullName>
    </submittedName>
</protein>
<proteinExistence type="predicted"/>
<feature type="region of interest" description="Disordered" evidence="1">
    <location>
        <begin position="128"/>
        <end position="152"/>
    </location>
</feature>